<name>A0A1K0GNP2_9ACTN</name>
<evidence type="ECO:0008006" key="3">
    <source>
        <dbReference type="Google" id="ProtNLM"/>
    </source>
</evidence>
<reference evidence="1 2" key="1">
    <citation type="submission" date="2016-09" db="EMBL/GenBank/DDBJ databases">
        <title>Couchioplanes caeruleus draft genome sequence.</title>
        <authorList>
            <person name="Sheehan J."/>
            <person name="Caffrey P."/>
        </authorList>
    </citation>
    <scope>NUCLEOTIDE SEQUENCE [LARGE SCALE GENOMIC DNA]</scope>
    <source>
        <strain evidence="1 2">DSM 43634</strain>
    </source>
</reference>
<organism evidence="1 2">
    <name type="scientific">Couchioplanes caeruleus subsp. caeruleus</name>
    <dbReference type="NCBI Taxonomy" id="56427"/>
    <lineage>
        <taxon>Bacteria</taxon>
        <taxon>Bacillati</taxon>
        <taxon>Actinomycetota</taxon>
        <taxon>Actinomycetes</taxon>
        <taxon>Micromonosporales</taxon>
        <taxon>Micromonosporaceae</taxon>
        <taxon>Couchioplanes</taxon>
    </lineage>
</organism>
<gene>
    <name evidence="1" type="ORF">BG844_19265</name>
</gene>
<sequence length="179" mass="20104">MRGGRCGRWWVAGGWAIEAFTNSPRRHDDLDPSIARSDVAALRQHLSGRLDVWAADDGALRPLVGQDDPLPATCGNLWLRASGADPWEYDVILMNVTSTRWTYKRDARISLPADEILWTREGIPYLRPEVQLLHKALGLRPKDQADFEACLHLLEPAPRAWLRSALGIAHPGHPWLAHL</sequence>
<evidence type="ECO:0000313" key="1">
    <source>
        <dbReference type="EMBL" id="OJF12700.1"/>
    </source>
</evidence>
<dbReference type="Proteomes" id="UP000182486">
    <property type="component" value="Unassembled WGS sequence"/>
</dbReference>
<accession>A0A1K0GNP2</accession>
<dbReference type="EMBL" id="MEIA01000203">
    <property type="protein sequence ID" value="OJF12700.1"/>
    <property type="molecule type" value="Genomic_DNA"/>
</dbReference>
<keyword evidence="2" id="KW-1185">Reference proteome</keyword>
<evidence type="ECO:0000313" key="2">
    <source>
        <dbReference type="Proteomes" id="UP000182486"/>
    </source>
</evidence>
<dbReference type="Gene3D" id="3.30.460.40">
    <property type="match status" value="1"/>
</dbReference>
<dbReference type="AlphaFoldDB" id="A0A1K0GNP2"/>
<proteinExistence type="predicted"/>
<protein>
    <recommendedName>
        <fullName evidence="3">Amino acid transporter</fullName>
    </recommendedName>
</protein>
<comment type="caution">
    <text evidence="1">The sequence shown here is derived from an EMBL/GenBank/DDBJ whole genome shotgun (WGS) entry which is preliminary data.</text>
</comment>